<dbReference type="RefSeq" id="WP_259805725.1">
    <property type="nucleotide sequence ID" value="NZ_CP080776.1"/>
</dbReference>
<gene>
    <name evidence="1" type="ORF">K3X48_11065</name>
</gene>
<dbReference type="EMBL" id="CP080776">
    <property type="protein sequence ID" value="UWP94749.1"/>
    <property type="molecule type" value="Genomic_DNA"/>
</dbReference>
<proteinExistence type="predicted"/>
<evidence type="ECO:0000313" key="2">
    <source>
        <dbReference type="Proteomes" id="UP001057991"/>
    </source>
</evidence>
<sequence>MTCIDSFETTKTASAGAERFIHPHVVDIAPVRFNRQVTINPEMIDEAWTNLTLNTIAQTYFERPAFLHSSFICALKSSKALRSKFG</sequence>
<accession>A0A9Q9H708</accession>
<evidence type="ECO:0000313" key="1">
    <source>
        <dbReference type="EMBL" id="UWP94749.1"/>
    </source>
</evidence>
<name>A0A9Q9H708_9RHOB</name>
<organism evidence="1 2">
    <name type="scientific">Aliiroseovarius crassostreae</name>
    <dbReference type="NCBI Taxonomy" id="154981"/>
    <lineage>
        <taxon>Bacteria</taxon>
        <taxon>Pseudomonadati</taxon>
        <taxon>Pseudomonadota</taxon>
        <taxon>Alphaproteobacteria</taxon>
        <taxon>Rhodobacterales</taxon>
        <taxon>Paracoccaceae</taxon>
        <taxon>Aliiroseovarius</taxon>
    </lineage>
</organism>
<protein>
    <submittedName>
        <fullName evidence="1">Uncharacterized protein</fullName>
    </submittedName>
</protein>
<dbReference type="AlphaFoldDB" id="A0A9Q9H708"/>
<reference evidence="1" key="1">
    <citation type="submission" date="2021-08" db="EMBL/GenBank/DDBJ databases">
        <authorList>
            <person name="Nwanade C."/>
            <person name="Wang M."/>
            <person name="Masoudi A."/>
            <person name="Yu Z."/>
            <person name="Liu J."/>
        </authorList>
    </citation>
    <scope>NUCLEOTIDE SEQUENCE</scope>
    <source>
        <strain evidence="1">S056</strain>
    </source>
</reference>
<dbReference type="Proteomes" id="UP001057991">
    <property type="component" value="Chromosome"/>
</dbReference>